<reference evidence="10 11" key="1">
    <citation type="submission" date="2018-01" db="EMBL/GenBank/DDBJ databases">
        <title>Co-occurrence of chitin degradation, pigmentation and bioactivity in marine Pseudoalteromonas.</title>
        <authorList>
            <person name="Paulsen S."/>
            <person name="Gram L."/>
            <person name="Machado H."/>
        </authorList>
    </citation>
    <scope>NUCLEOTIDE SEQUENCE [LARGE SCALE GENOMIC DNA]</scope>
    <source>
        <strain evidence="10 11">S3898</strain>
    </source>
</reference>
<dbReference type="PANTHER" id="PTHR12558:SF13">
    <property type="entry name" value="CELL DIVISION CYCLE PROTEIN 27 HOMOLOG"/>
    <property type="match status" value="1"/>
</dbReference>
<comment type="pathway">
    <text evidence="2">Glycan metabolism; bacterial cellulose biosynthesis.</text>
</comment>
<feature type="repeat" description="TPR" evidence="7">
    <location>
        <begin position="834"/>
        <end position="867"/>
    </location>
</feature>
<evidence type="ECO:0000256" key="1">
    <source>
        <dbReference type="ARBA" id="ARBA00003476"/>
    </source>
</evidence>
<keyword evidence="3 8" id="KW-0732">Signal</keyword>
<dbReference type="GO" id="GO:0006011">
    <property type="term" value="P:UDP-alpha-D-glucose metabolic process"/>
    <property type="evidence" value="ECO:0007669"/>
    <property type="project" value="InterPro"/>
</dbReference>
<dbReference type="SMART" id="SM00028">
    <property type="entry name" value="TPR"/>
    <property type="match status" value="4"/>
</dbReference>
<keyword evidence="6" id="KW-0135">Cellulose biosynthesis</keyword>
<dbReference type="InterPro" id="IPR003921">
    <property type="entry name" value="Cell_synth_C"/>
</dbReference>
<dbReference type="Pfam" id="PF13174">
    <property type="entry name" value="TPR_6"/>
    <property type="match status" value="1"/>
</dbReference>
<dbReference type="SUPFAM" id="SSF48452">
    <property type="entry name" value="TPR-like"/>
    <property type="match status" value="3"/>
</dbReference>
<dbReference type="InterPro" id="IPR011990">
    <property type="entry name" value="TPR-like_helical_dom_sf"/>
</dbReference>
<evidence type="ECO:0000256" key="5">
    <source>
        <dbReference type="ARBA" id="ARBA00022803"/>
    </source>
</evidence>
<dbReference type="Pfam" id="PF05420">
    <property type="entry name" value="BCSC_C"/>
    <property type="match status" value="1"/>
</dbReference>
<evidence type="ECO:0000256" key="8">
    <source>
        <dbReference type="SAM" id="SignalP"/>
    </source>
</evidence>
<dbReference type="PROSITE" id="PS50005">
    <property type="entry name" value="TPR"/>
    <property type="match status" value="2"/>
</dbReference>
<feature type="chain" id="PRO_5020812545" description="Cellulose synthase operon C C-terminal domain-containing protein" evidence="8">
    <location>
        <begin position="32"/>
        <end position="1269"/>
    </location>
</feature>
<feature type="domain" description="Cellulose synthase operon C C-terminal" evidence="9">
    <location>
        <begin position="917"/>
        <end position="1250"/>
    </location>
</feature>
<evidence type="ECO:0000256" key="4">
    <source>
        <dbReference type="ARBA" id="ARBA00022737"/>
    </source>
</evidence>
<feature type="signal peptide" evidence="8">
    <location>
        <begin position="1"/>
        <end position="31"/>
    </location>
</feature>
<comment type="caution">
    <text evidence="10">The sequence shown here is derived from an EMBL/GenBank/DDBJ whole genome shotgun (WGS) entry which is preliminary data.</text>
</comment>
<dbReference type="InterPro" id="IPR019734">
    <property type="entry name" value="TPR_rpt"/>
</dbReference>
<evidence type="ECO:0000259" key="9">
    <source>
        <dbReference type="Pfam" id="PF05420"/>
    </source>
</evidence>
<dbReference type="GO" id="GO:0030244">
    <property type="term" value="P:cellulose biosynthetic process"/>
    <property type="evidence" value="ECO:0007669"/>
    <property type="project" value="UniProtKB-KW"/>
</dbReference>
<evidence type="ECO:0000256" key="2">
    <source>
        <dbReference type="ARBA" id="ARBA00005186"/>
    </source>
</evidence>
<dbReference type="InterPro" id="IPR008410">
    <property type="entry name" value="BCSC_C"/>
</dbReference>
<evidence type="ECO:0000313" key="10">
    <source>
        <dbReference type="EMBL" id="RZQ53617.1"/>
    </source>
</evidence>
<dbReference type="GO" id="GO:0019867">
    <property type="term" value="C:outer membrane"/>
    <property type="evidence" value="ECO:0007669"/>
    <property type="project" value="InterPro"/>
</dbReference>
<evidence type="ECO:0000256" key="6">
    <source>
        <dbReference type="ARBA" id="ARBA00022916"/>
    </source>
</evidence>
<dbReference type="AlphaFoldDB" id="A0A4Q7IR48"/>
<dbReference type="PROSITE" id="PS50293">
    <property type="entry name" value="TPR_REGION"/>
    <property type="match status" value="1"/>
</dbReference>
<name>A0A4Q7IR48_9GAMM</name>
<evidence type="ECO:0000256" key="7">
    <source>
        <dbReference type="PROSITE-ProRule" id="PRU00339"/>
    </source>
</evidence>
<evidence type="ECO:0000256" key="3">
    <source>
        <dbReference type="ARBA" id="ARBA00022729"/>
    </source>
</evidence>
<feature type="repeat" description="TPR" evidence="7">
    <location>
        <begin position="322"/>
        <end position="355"/>
    </location>
</feature>
<accession>A0A4Q7IR48</accession>
<dbReference type="PANTHER" id="PTHR12558">
    <property type="entry name" value="CELL DIVISION CYCLE 16,23,27"/>
    <property type="match status" value="1"/>
</dbReference>
<sequence length="1269" mass="145099">MAGTMFKTVNSFLGLVFCVALLLSNSINAFANEQGTDRSSIEWLQTQVNIGEILGDEILISDSLEKLLQIAPNHLLAKTTQVQVLLNRDETRQALRIFRQLGQEFPNHKQVKRLKLLINLKQDTDARRQYESAKLFALTGKVVQAIDAYEAVFSAGFPSIFYELEYYKLLSRDDAHYDKAIVGITRLTQRYPGVGDFELQKARIILRKTPNSKAAISVLKRYAKTDRYKFEVEGLWLNTLASLELEKRTDKQYRDFLRLFPKSMQGKLQYEAFQKDYAAYKKLLKNPGYQAYLAAVNALDNEESEKGHRLLKKALRYRPKDSMIIGEMGRAHLQLGNYEEAIKYFEKALKYTEFEGAERWEGLINTARFWGLITQLRQDLTDNNLEQAKKLLSQAKALEEDNDTVLFYQAELLYLEGKELQAFQIYRQLIERNPTNQSALQRILRSIQTENSLRSLDKLSDVLTQEQNELIRPELLVARKDIARNLADTKAERGDFHGAIQLLASIPNNNEADPWLVYQKARIWRQAGSESQGIRLFNEQTWQHPLNGELRYAQALYLSSIDEYQQAKEALQFVPLKDKTPEIISLENELVFRDFLLEIDQAIAEDELNTAKNQLAALELDMISSANVKAQVAAAWYAVAEQTRAINLLEQTLNEDPSLAPYWHIQLGTWLLAQRDTVKLQQWHENRQRIAIETEEELAQVEQLSLDYKLLASDSPRTLLNTLIAESPFNMNGYARLASLDINDDEFEQAYDTLLKAHQFGEFTRETEEQLLDQALLKQNTPLIEYLASHLIRRVGITDTALQQKLISPLFFFRDQEKAMELAQDLVLLSSYESELVKQAGDLAEQVGRHDIAAEYYQRVVNAAPSSSQNEAWYVSSARNGITRVNEKTDGHIAFATDLSGQTSTQSDSELGVGASLLESYFPLWSGHGFVKLDNLYVSAQSTDFTENFSAGRYGTGYLCYPQCILEKITPKDHGVAIGLGWQNEQWRVDIGTTPKGFLLDSLVGGVIYQSDFEDFSYDIELRRRPLTNSLLSFAGMEDVTLDKKWGGVIQTGITLGAYYDLGLEYGFWSTLDYHLFKGLNVKDNDRIRAMGGGYYRLYQGENYEFTVGSNLLYWSYKHNLSEETFGHGGYYSPQSYYGLSIPVTFDGKWREKLVYRLRLGVGYSTSETEEIEFFPNNPELQAQALSLVDERVEAPIFEGSEGEGVSYNLQAIAEYHFYDHWIMGLSLSVDRAELYEPNYGQFYIKYKFNPILRPLDLGPSPISPYVNF</sequence>
<dbReference type="Pfam" id="PF07719">
    <property type="entry name" value="TPR_2"/>
    <property type="match status" value="1"/>
</dbReference>
<protein>
    <recommendedName>
        <fullName evidence="9">Cellulose synthase operon C C-terminal domain-containing protein</fullName>
    </recommendedName>
</protein>
<gene>
    <name evidence="10" type="ORF">C1E23_08185</name>
</gene>
<comment type="function">
    <text evidence="1">Required for maximal bacterial cellulose synthesis.</text>
</comment>
<keyword evidence="4" id="KW-0677">Repeat</keyword>
<organism evidence="10 11">
    <name type="scientific">Pseudoalteromonas phenolica</name>
    <dbReference type="NCBI Taxonomy" id="161398"/>
    <lineage>
        <taxon>Bacteria</taxon>
        <taxon>Pseudomonadati</taxon>
        <taxon>Pseudomonadota</taxon>
        <taxon>Gammaproteobacteria</taxon>
        <taxon>Alteromonadales</taxon>
        <taxon>Pseudoalteromonadaceae</taxon>
        <taxon>Pseudoalteromonas</taxon>
    </lineage>
</organism>
<dbReference type="PRINTS" id="PR01441">
    <property type="entry name" value="CELLSNTHASEC"/>
</dbReference>
<dbReference type="UniPathway" id="UPA00694"/>
<dbReference type="InterPro" id="IPR013105">
    <property type="entry name" value="TPR_2"/>
</dbReference>
<dbReference type="Gene3D" id="1.25.40.10">
    <property type="entry name" value="Tetratricopeptide repeat domain"/>
    <property type="match status" value="3"/>
</dbReference>
<proteinExistence type="predicted"/>
<keyword evidence="5 7" id="KW-0802">TPR repeat</keyword>
<evidence type="ECO:0000313" key="11">
    <source>
        <dbReference type="Proteomes" id="UP000291338"/>
    </source>
</evidence>
<dbReference type="EMBL" id="PPSX01000023">
    <property type="protein sequence ID" value="RZQ53617.1"/>
    <property type="molecule type" value="Genomic_DNA"/>
</dbReference>
<dbReference type="Proteomes" id="UP000291338">
    <property type="component" value="Unassembled WGS sequence"/>
</dbReference>